<dbReference type="InterPro" id="IPR036465">
    <property type="entry name" value="vWFA_dom_sf"/>
</dbReference>
<dbReference type="SMART" id="SM00327">
    <property type="entry name" value="VWA"/>
    <property type="match status" value="1"/>
</dbReference>
<name>A0A2T0TKK0_9PSEU</name>
<dbReference type="InterPro" id="IPR002035">
    <property type="entry name" value="VWF_A"/>
</dbReference>
<feature type="domain" description="VWFA" evidence="1">
    <location>
        <begin position="360"/>
        <end position="556"/>
    </location>
</feature>
<dbReference type="Pfam" id="PF13531">
    <property type="entry name" value="SBP_bac_11"/>
    <property type="match status" value="1"/>
</dbReference>
<dbReference type="AlphaFoldDB" id="A0A2T0TKK0"/>
<dbReference type="InterPro" id="IPR006311">
    <property type="entry name" value="TAT_signal"/>
</dbReference>
<gene>
    <name evidence="2" type="ORF">CLV43_101517</name>
</gene>
<dbReference type="EMBL" id="PVTF01000001">
    <property type="protein sequence ID" value="PRY46244.1"/>
    <property type="molecule type" value="Genomic_DNA"/>
</dbReference>
<comment type="caution">
    <text evidence="2">The sequence shown here is derived from an EMBL/GenBank/DDBJ whole genome shotgun (WGS) entry which is preliminary data.</text>
</comment>
<protein>
    <submittedName>
        <fullName evidence="2">Extracellular solute-binding protein</fullName>
    </submittedName>
</protein>
<dbReference type="SUPFAM" id="SSF53850">
    <property type="entry name" value="Periplasmic binding protein-like II"/>
    <property type="match status" value="1"/>
</dbReference>
<dbReference type="Proteomes" id="UP000239494">
    <property type="component" value="Unassembled WGS sequence"/>
</dbReference>
<reference evidence="2 3" key="1">
    <citation type="submission" date="2018-03" db="EMBL/GenBank/DDBJ databases">
        <title>Genomic Encyclopedia of Archaeal and Bacterial Type Strains, Phase II (KMG-II): from individual species to whole genera.</title>
        <authorList>
            <person name="Goeker M."/>
        </authorList>
    </citation>
    <scope>NUCLEOTIDE SEQUENCE [LARGE SCALE GENOMIC DNA]</scope>
    <source>
        <strain evidence="2 3">DSM 44720</strain>
    </source>
</reference>
<organism evidence="2 3">
    <name type="scientific">Umezawaea tangerina</name>
    <dbReference type="NCBI Taxonomy" id="84725"/>
    <lineage>
        <taxon>Bacteria</taxon>
        <taxon>Bacillati</taxon>
        <taxon>Actinomycetota</taxon>
        <taxon>Actinomycetes</taxon>
        <taxon>Pseudonocardiales</taxon>
        <taxon>Pseudonocardiaceae</taxon>
        <taxon>Umezawaea</taxon>
    </lineage>
</organism>
<evidence type="ECO:0000259" key="1">
    <source>
        <dbReference type="PROSITE" id="PS50234"/>
    </source>
</evidence>
<evidence type="ECO:0000313" key="2">
    <source>
        <dbReference type="EMBL" id="PRY46244.1"/>
    </source>
</evidence>
<accession>A0A2T0TKK0</accession>
<dbReference type="PROSITE" id="PS51318">
    <property type="entry name" value="TAT"/>
    <property type="match status" value="1"/>
</dbReference>
<dbReference type="Gene3D" id="3.40.50.410">
    <property type="entry name" value="von Willebrand factor, type A domain"/>
    <property type="match status" value="1"/>
</dbReference>
<proteinExistence type="predicted"/>
<dbReference type="SUPFAM" id="SSF53300">
    <property type="entry name" value="vWA-like"/>
    <property type="match status" value="1"/>
</dbReference>
<dbReference type="OrthoDB" id="5621159at2"/>
<evidence type="ECO:0000313" key="3">
    <source>
        <dbReference type="Proteomes" id="UP000239494"/>
    </source>
</evidence>
<keyword evidence="3" id="KW-1185">Reference proteome</keyword>
<sequence>MSSRNQPPSILRRALLPVGALIGVVAAVSVTVVALKTTAGADCQGALPLKVAVAPAVEDVVRQTAADYQAGQPIVDGRCVQVTIESRAAADVATELPTAQINPPALWIPDSSMWAAETQKAAGEVGTDAPRLDVRKSLASSPLVIAGSEQAMTKLGWPVTPVSWTRVVDPAVPVTLSDPTQSTEGLATLAVIRGLLGNPDGTPKPELVSALLRVGRAALPSVRDAFNKVTQGAENAPVFTASEQNVMANNRSVGERRVVASYPKEGTLGFDFPLVRVSRPGEHSGTESAAAGFEKALRSPEAAKRFSDAGFRNPQGLAPSGWTTEKDGVNGDKVTLLKAPTTDQVSELLRTWGAISLDSRMLAVLDVSGSMAEKMSNGQTRIEAATQAALTALGLMPDTSDIGLWAFSTDKKPPNDWISLVPIGPLGEPLGGKPRRDVLVAGAQGLASIVGGGTALNDTALAAWRFMQSTYDPLKINSVTLITDGKNDDISSIGMADLVATFQKEADPARPVPMIMVGLGQEADMDALRQISNATGGKAYQALQPADIQGVLLDAISQRRCRPNC</sequence>
<dbReference type="PROSITE" id="PS50234">
    <property type="entry name" value="VWFA"/>
    <property type="match status" value="1"/>
</dbReference>